<keyword evidence="7 9" id="KW-0472">Membrane</keyword>
<feature type="transmembrane region" description="Helical" evidence="9">
    <location>
        <begin position="84"/>
        <end position="101"/>
    </location>
</feature>
<dbReference type="EMBL" id="FOSZ01000012">
    <property type="protein sequence ID" value="SFL39361.1"/>
    <property type="molecule type" value="Genomic_DNA"/>
</dbReference>
<gene>
    <name evidence="10" type="ORF">SAMN04488036_11214</name>
</gene>
<reference evidence="11" key="1">
    <citation type="submission" date="2016-10" db="EMBL/GenBank/DDBJ databases">
        <authorList>
            <person name="Varghese N."/>
            <person name="Submissions S."/>
        </authorList>
    </citation>
    <scope>NUCLEOTIDE SEQUENCE [LARGE SCALE GENOMIC DNA]</scope>
    <source>
        <strain evidence="11">DSM 28453</strain>
    </source>
</reference>
<sequence length="145" mass="14726">MLQSIPSDWFWGLAGGLLIGLGGAVYLLGNGRIMGASGIIGGLVDGTGRSTWAERLTFLAGVFLMPALLLPLRDGATTNATSNVAVLVAAGLCVGIGTRIANGCTSGHGVCGISRLSLRGIVATVFYIMAGGLTVVLFRHILGVI</sequence>
<comment type="subcellular location">
    <subcellularLocation>
        <location evidence="1">Cell inner membrane</location>
        <topology evidence="1">Multi-pass membrane protein</topology>
    </subcellularLocation>
</comment>
<protein>
    <submittedName>
        <fullName evidence="10">Uncharacterized protein</fullName>
    </submittedName>
</protein>
<feature type="transmembrane region" description="Helical" evidence="9">
    <location>
        <begin position="9"/>
        <end position="28"/>
    </location>
</feature>
<evidence type="ECO:0000313" key="10">
    <source>
        <dbReference type="EMBL" id="SFL39361.1"/>
    </source>
</evidence>
<keyword evidence="5 9" id="KW-0812">Transmembrane</keyword>
<evidence type="ECO:0000256" key="9">
    <source>
        <dbReference type="SAM" id="Phobius"/>
    </source>
</evidence>
<evidence type="ECO:0000256" key="4">
    <source>
        <dbReference type="ARBA" id="ARBA00022519"/>
    </source>
</evidence>
<keyword evidence="4" id="KW-0997">Cell inner membrane</keyword>
<comment type="similarity">
    <text evidence="8">Belongs to the TsuA/YedE (TC 9.B.102) family.</text>
</comment>
<proteinExistence type="inferred from homology"/>
<dbReference type="AlphaFoldDB" id="A0A1I4HD25"/>
<evidence type="ECO:0000256" key="2">
    <source>
        <dbReference type="ARBA" id="ARBA00022448"/>
    </source>
</evidence>
<dbReference type="InterPro" id="IPR007272">
    <property type="entry name" value="Sulf_transp_TsuA/YedE"/>
</dbReference>
<keyword evidence="3" id="KW-1003">Cell membrane</keyword>
<dbReference type="PANTHER" id="PTHR30574">
    <property type="entry name" value="INNER MEMBRANE PROTEIN YEDE"/>
    <property type="match status" value="1"/>
</dbReference>
<keyword evidence="6 9" id="KW-1133">Transmembrane helix</keyword>
<evidence type="ECO:0000256" key="5">
    <source>
        <dbReference type="ARBA" id="ARBA00022692"/>
    </source>
</evidence>
<dbReference type="Pfam" id="PF04143">
    <property type="entry name" value="Sulf_transp"/>
    <property type="match status" value="1"/>
</dbReference>
<feature type="transmembrane region" description="Helical" evidence="9">
    <location>
        <begin position="121"/>
        <end position="142"/>
    </location>
</feature>
<name>A0A1I4HD25_9RHOB</name>
<keyword evidence="11" id="KW-1185">Reference proteome</keyword>
<evidence type="ECO:0000256" key="6">
    <source>
        <dbReference type="ARBA" id="ARBA00022989"/>
    </source>
</evidence>
<evidence type="ECO:0000256" key="3">
    <source>
        <dbReference type="ARBA" id="ARBA00022475"/>
    </source>
</evidence>
<dbReference type="GO" id="GO:0005886">
    <property type="term" value="C:plasma membrane"/>
    <property type="evidence" value="ECO:0007669"/>
    <property type="project" value="UniProtKB-SubCell"/>
</dbReference>
<dbReference type="PANTHER" id="PTHR30574:SF1">
    <property type="entry name" value="SULPHUR TRANSPORT DOMAIN-CONTAINING PROTEIN"/>
    <property type="match status" value="1"/>
</dbReference>
<organism evidence="10 11">
    <name type="scientific">Shimia haliotis</name>
    <dbReference type="NCBI Taxonomy" id="1280847"/>
    <lineage>
        <taxon>Bacteria</taxon>
        <taxon>Pseudomonadati</taxon>
        <taxon>Pseudomonadota</taxon>
        <taxon>Alphaproteobacteria</taxon>
        <taxon>Rhodobacterales</taxon>
        <taxon>Roseobacteraceae</taxon>
    </lineage>
</organism>
<dbReference type="Proteomes" id="UP000198851">
    <property type="component" value="Unassembled WGS sequence"/>
</dbReference>
<dbReference type="STRING" id="1280847.SAMN04488036_11214"/>
<evidence type="ECO:0000256" key="7">
    <source>
        <dbReference type="ARBA" id="ARBA00023136"/>
    </source>
</evidence>
<accession>A0A1I4HD25</accession>
<evidence type="ECO:0000256" key="1">
    <source>
        <dbReference type="ARBA" id="ARBA00004429"/>
    </source>
</evidence>
<feature type="transmembrane region" description="Helical" evidence="9">
    <location>
        <begin position="52"/>
        <end position="72"/>
    </location>
</feature>
<evidence type="ECO:0000256" key="8">
    <source>
        <dbReference type="ARBA" id="ARBA00035655"/>
    </source>
</evidence>
<evidence type="ECO:0000313" key="11">
    <source>
        <dbReference type="Proteomes" id="UP000198851"/>
    </source>
</evidence>
<keyword evidence="2" id="KW-0813">Transport</keyword>